<sequence>MFTPLAHFLPSASKTSKRPSPTQLRRACNATYPACRKTFPNRVLVRCPKCHQNPPHYHPDGPAFIPEIFIWNDRTDLREVQCPWHGFLEPEVMLWICACCDFKNEAFFKKCWNCQAPYGSQCPLIWECAPVEERPEGFTLGYESPVESESEEEGNGEGSESDKDEEMGDNREMEDEEMTDVGEVDSDYEPSDGEEVTQANLDSYADLYPPQSSALDSYHI</sequence>
<dbReference type="InParanoid" id="A0A4S2N6T7"/>
<keyword evidence="1" id="KW-0479">Metal-binding</keyword>
<reference evidence="6 7" key="1">
    <citation type="submission" date="2019-04" db="EMBL/GenBank/DDBJ databases">
        <title>Comparative genomics and transcriptomics to analyze fruiting body development in filamentous ascomycetes.</title>
        <authorList>
            <consortium name="DOE Joint Genome Institute"/>
            <person name="Lutkenhaus R."/>
            <person name="Traeger S."/>
            <person name="Breuer J."/>
            <person name="Kuo A."/>
            <person name="Lipzen A."/>
            <person name="Pangilinan J."/>
            <person name="Dilworth D."/>
            <person name="Sandor L."/>
            <person name="Poggeler S."/>
            <person name="Barry K."/>
            <person name="Grigoriev I.V."/>
            <person name="Nowrousian M."/>
        </authorList>
    </citation>
    <scope>NUCLEOTIDE SEQUENCE [LARGE SCALE GENOMIC DNA]</scope>
    <source>
        <strain evidence="6 7">CBS 389.68</strain>
    </source>
</reference>
<dbReference type="Proteomes" id="UP000298138">
    <property type="component" value="Unassembled WGS sequence"/>
</dbReference>
<dbReference type="AlphaFoldDB" id="A0A4S2N6T7"/>
<dbReference type="InterPro" id="IPR001876">
    <property type="entry name" value="Znf_RanBP2"/>
</dbReference>
<name>A0A4S2N6T7_9PEZI</name>
<proteinExistence type="predicted"/>
<dbReference type="PROSITE" id="PS01358">
    <property type="entry name" value="ZF_RANBP2_1"/>
    <property type="match status" value="1"/>
</dbReference>
<feature type="compositionally biased region" description="Acidic residues" evidence="4">
    <location>
        <begin position="146"/>
        <end position="155"/>
    </location>
</feature>
<keyword evidence="3" id="KW-0862">Zinc</keyword>
<feature type="compositionally biased region" description="Polar residues" evidence="4">
    <location>
        <begin position="210"/>
        <end position="220"/>
    </location>
</feature>
<gene>
    <name evidence="6" type="ORF">EX30DRAFT_337468</name>
</gene>
<evidence type="ECO:0000313" key="7">
    <source>
        <dbReference type="Proteomes" id="UP000298138"/>
    </source>
</evidence>
<evidence type="ECO:0000256" key="2">
    <source>
        <dbReference type="ARBA" id="ARBA00022771"/>
    </source>
</evidence>
<accession>A0A4S2N6T7</accession>
<feature type="region of interest" description="Disordered" evidence="4">
    <location>
        <begin position="141"/>
        <end position="220"/>
    </location>
</feature>
<feature type="domain" description="RanBP2-type" evidence="5">
    <location>
        <begin position="95"/>
        <end position="114"/>
    </location>
</feature>
<dbReference type="GO" id="GO:0008270">
    <property type="term" value="F:zinc ion binding"/>
    <property type="evidence" value="ECO:0007669"/>
    <property type="project" value="UniProtKB-KW"/>
</dbReference>
<evidence type="ECO:0000256" key="1">
    <source>
        <dbReference type="ARBA" id="ARBA00022723"/>
    </source>
</evidence>
<keyword evidence="2" id="KW-0863">Zinc-finger</keyword>
<evidence type="ECO:0000259" key="5">
    <source>
        <dbReference type="PROSITE" id="PS01358"/>
    </source>
</evidence>
<dbReference type="EMBL" id="ML220112">
    <property type="protein sequence ID" value="TGZ85048.1"/>
    <property type="molecule type" value="Genomic_DNA"/>
</dbReference>
<evidence type="ECO:0000313" key="6">
    <source>
        <dbReference type="EMBL" id="TGZ85048.1"/>
    </source>
</evidence>
<protein>
    <recommendedName>
        <fullName evidence="5">RanBP2-type domain-containing protein</fullName>
    </recommendedName>
</protein>
<evidence type="ECO:0000256" key="4">
    <source>
        <dbReference type="SAM" id="MobiDB-lite"/>
    </source>
</evidence>
<keyword evidence="7" id="KW-1185">Reference proteome</keyword>
<organism evidence="6 7">
    <name type="scientific">Ascodesmis nigricans</name>
    <dbReference type="NCBI Taxonomy" id="341454"/>
    <lineage>
        <taxon>Eukaryota</taxon>
        <taxon>Fungi</taxon>
        <taxon>Dikarya</taxon>
        <taxon>Ascomycota</taxon>
        <taxon>Pezizomycotina</taxon>
        <taxon>Pezizomycetes</taxon>
        <taxon>Pezizales</taxon>
        <taxon>Ascodesmidaceae</taxon>
        <taxon>Ascodesmis</taxon>
    </lineage>
</organism>
<feature type="compositionally biased region" description="Acidic residues" evidence="4">
    <location>
        <begin position="162"/>
        <end position="195"/>
    </location>
</feature>
<evidence type="ECO:0000256" key="3">
    <source>
        <dbReference type="ARBA" id="ARBA00022833"/>
    </source>
</evidence>